<accession>Q8ER56</accession>
<evidence type="ECO:0000256" key="1">
    <source>
        <dbReference type="SAM" id="Phobius"/>
    </source>
</evidence>
<dbReference type="Pfam" id="PF11877">
    <property type="entry name" value="DUF3397"/>
    <property type="match status" value="1"/>
</dbReference>
<dbReference type="OrthoDB" id="2353183at2"/>
<keyword evidence="3" id="KW-1185">Reference proteome</keyword>
<reference evidence="2 3" key="2">
    <citation type="journal article" date="2002" name="Nucleic Acids Res.">
        <title>Genome sequence of Oceanobacillus iheyensis isolated from the Iheya Ridge and its unexpected adaptive capabilities to extreme environments.</title>
        <authorList>
            <person name="Takami H."/>
            <person name="Takaki Y."/>
            <person name="Uchiyama I."/>
        </authorList>
    </citation>
    <scope>NUCLEOTIDE SEQUENCE [LARGE SCALE GENOMIC DNA]</scope>
    <source>
        <strain evidence="3">DSM 14371 / CIP 107618 / JCM 11309 / KCTC 3954 / HTE831</strain>
    </source>
</reference>
<proteinExistence type="predicted"/>
<feature type="transmembrane region" description="Helical" evidence="1">
    <location>
        <begin position="6"/>
        <end position="26"/>
    </location>
</feature>
<evidence type="ECO:0000313" key="2">
    <source>
        <dbReference type="EMBL" id="BAC13415.1"/>
    </source>
</evidence>
<dbReference type="PIRSF" id="PIRSF030092">
    <property type="entry name" value="UCP030092"/>
    <property type="match status" value="1"/>
</dbReference>
<dbReference type="AlphaFoldDB" id="Q8ER56"/>
<feature type="transmembrane region" description="Helical" evidence="1">
    <location>
        <begin position="104"/>
        <end position="125"/>
    </location>
</feature>
<protein>
    <submittedName>
        <fullName evidence="2">Hypothetical conserved protein</fullName>
    </submittedName>
</protein>
<feature type="transmembrane region" description="Helical" evidence="1">
    <location>
        <begin position="38"/>
        <end position="59"/>
    </location>
</feature>
<keyword evidence="1" id="KW-1133">Transmembrane helix</keyword>
<keyword evidence="1" id="KW-0812">Transmembrane</keyword>
<dbReference type="InterPro" id="IPR024515">
    <property type="entry name" value="DUF3397"/>
</dbReference>
<name>Q8ER56_OCEIH</name>
<dbReference type="RefSeq" id="WP_011065860.1">
    <property type="nucleotide sequence ID" value="NC_004193.1"/>
</dbReference>
<dbReference type="Proteomes" id="UP000000822">
    <property type="component" value="Chromosome"/>
</dbReference>
<gene>
    <name evidence="2" type="ordered locus">OB1459</name>
</gene>
<reference evidence="2 3" key="1">
    <citation type="journal article" date="2001" name="FEMS Microbiol. Lett.">
        <title>Oceanobacillus iheyensis gen. nov., sp. nov., a deep-sea extremely halotolerant and alkaliphilic species isolated from a depth of 1050 m on the Iheya Ridge.</title>
        <authorList>
            <person name="Lu J."/>
            <person name="Nogi Y."/>
            <person name="Takami H."/>
        </authorList>
    </citation>
    <scope>NUCLEOTIDE SEQUENCE [LARGE SCALE GENOMIC DNA]</scope>
    <source>
        <strain evidence="3">DSM 14371 / CIP 107618 / JCM 11309 / KCTC 3954 / HTE831</strain>
    </source>
</reference>
<dbReference type="eggNOG" id="ENOG5033HF9">
    <property type="taxonomic scope" value="Bacteria"/>
</dbReference>
<sequence>MGDIFIYIIASAISFPFFVTLSIYWIAKWARSSNWKAIHLAVHWSTLFYIIAVGIILNILLQQSFIGLILLFFLIFLTIIIIYQRRTQTDVELFKAIKIVWRGAFLLFFTMYFLLGFIFVVNGVWSR</sequence>
<dbReference type="HOGENOM" id="CLU_155053_0_0_9"/>
<organism evidence="2 3">
    <name type="scientific">Oceanobacillus iheyensis (strain DSM 14371 / CIP 107618 / JCM 11309 / KCTC 3954 / HTE831)</name>
    <dbReference type="NCBI Taxonomy" id="221109"/>
    <lineage>
        <taxon>Bacteria</taxon>
        <taxon>Bacillati</taxon>
        <taxon>Bacillota</taxon>
        <taxon>Bacilli</taxon>
        <taxon>Bacillales</taxon>
        <taxon>Bacillaceae</taxon>
        <taxon>Oceanobacillus</taxon>
    </lineage>
</organism>
<dbReference type="KEGG" id="oih:OB1459"/>
<dbReference type="STRING" id="221109.gene:10733699"/>
<dbReference type="EMBL" id="BA000028">
    <property type="protein sequence ID" value="BAC13415.1"/>
    <property type="molecule type" value="Genomic_DNA"/>
</dbReference>
<dbReference type="InterPro" id="IPR016945">
    <property type="entry name" value="UCP030092"/>
</dbReference>
<keyword evidence="1" id="KW-0472">Membrane</keyword>
<feature type="transmembrane region" description="Helical" evidence="1">
    <location>
        <begin position="65"/>
        <end position="83"/>
    </location>
</feature>
<evidence type="ECO:0000313" key="3">
    <source>
        <dbReference type="Proteomes" id="UP000000822"/>
    </source>
</evidence>